<reference evidence="2 3" key="1">
    <citation type="submission" date="2018-02" db="EMBL/GenBank/DDBJ databases">
        <title>The genomes of Aspergillus section Nigri reveals drivers in fungal speciation.</title>
        <authorList>
            <consortium name="DOE Joint Genome Institute"/>
            <person name="Vesth T.C."/>
            <person name="Nybo J."/>
            <person name="Theobald S."/>
            <person name="Brandl J."/>
            <person name="Frisvad J.C."/>
            <person name="Nielsen K.F."/>
            <person name="Lyhne E.K."/>
            <person name="Kogle M.E."/>
            <person name="Kuo A."/>
            <person name="Riley R."/>
            <person name="Clum A."/>
            <person name="Nolan M."/>
            <person name="Lipzen A."/>
            <person name="Salamov A."/>
            <person name="Henrissat B."/>
            <person name="Wiebenga A."/>
            <person name="De vries R.P."/>
            <person name="Grigoriev I.V."/>
            <person name="Mortensen U.H."/>
            <person name="Andersen M.R."/>
            <person name="Baker S.E."/>
        </authorList>
    </citation>
    <scope>NUCLEOTIDE SEQUENCE [LARGE SCALE GENOMIC DNA]</scope>
    <source>
        <strain evidence="2 3">CBS 313.89</strain>
    </source>
</reference>
<gene>
    <name evidence="2" type="ORF">BO72DRAFT_491044</name>
</gene>
<accession>A0A8G1S332</accession>
<dbReference type="RefSeq" id="XP_040806565.1">
    <property type="nucleotide sequence ID" value="XM_040948164.1"/>
</dbReference>
<feature type="region of interest" description="Disordered" evidence="1">
    <location>
        <begin position="1"/>
        <end position="23"/>
    </location>
</feature>
<keyword evidence="3" id="KW-1185">Reference proteome</keyword>
<protein>
    <submittedName>
        <fullName evidence="2">Uncharacterized protein</fullName>
    </submittedName>
</protein>
<feature type="compositionally biased region" description="Polar residues" evidence="1">
    <location>
        <begin position="1"/>
        <end position="22"/>
    </location>
</feature>
<feature type="region of interest" description="Disordered" evidence="1">
    <location>
        <begin position="48"/>
        <end position="67"/>
    </location>
</feature>
<dbReference type="Proteomes" id="UP000249789">
    <property type="component" value="Unassembled WGS sequence"/>
</dbReference>
<dbReference type="GeneID" id="63865497"/>
<name>A0A8G1S332_9EURO</name>
<dbReference type="AlphaFoldDB" id="A0A8G1S332"/>
<proteinExistence type="predicted"/>
<dbReference type="VEuPathDB" id="FungiDB:BO72DRAFT_491044"/>
<evidence type="ECO:0000313" key="2">
    <source>
        <dbReference type="EMBL" id="RAK82555.1"/>
    </source>
</evidence>
<feature type="compositionally biased region" description="Gly residues" evidence="1">
    <location>
        <begin position="58"/>
        <end position="67"/>
    </location>
</feature>
<dbReference type="EMBL" id="KZ824621">
    <property type="protein sequence ID" value="RAK82555.1"/>
    <property type="molecule type" value="Genomic_DNA"/>
</dbReference>
<evidence type="ECO:0000256" key="1">
    <source>
        <dbReference type="SAM" id="MobiDB-lite"/>
    </source>
</evidence>
<organism evidence="2 3">
    <name type="scientific">Aspergillus fijiensis CBS 313.89</name>
    <dbReference type="NCBI Taxonomy" id="1448319"/>
    <lineage>
        <taxon>Eukaryota</taxon>
        <taxon>Fungi</taxon>
        <taxon>Dikarya</taxon>
        <taxon>Ascomycota</taxon>
        <taxon>Pezizomycotina</taxon>
        <taxon>Eurotiomycetes</taxon>
        <taxon>Eurotiomycetidae</taxon>
        <taxon>Eurotiales</taxon>
        <taxon>Aspergillaceae</taxon>
        <taxon>Aspergillus</taxon>
    </lineage>
</organism>
<evidence type="ECO:0000313" key="3">
    <source>
        <dbReference type="Proteomes" id="UP000249789"/>
    </source>
</evidence>
<sequence>MFNAQQGVPAWPQSNTKKNPTSAIIKLSRPESMAELKIADWISRFGEIMRDDDDGDDGGGGGGGGGC</sequence>